<sequence>MLILPTKGKNVKKVGKSVFCIIKPTPRMSNFVLLKKALFPIQKYCFNKQHRAYVVLHHNHIKNKSHEQIQL</sequence>
<name>A0A0C1DEU4_9SPHI</name>
<keyword evidence="2" id="KW-1185">Reference proteome</keyword>
<organism evidence="1 2">
    <name type="scientific">Pedobacter kyungheensis</name>
    <dbReference type="NCBI Taxonomy" id="1069985"/>
    <lineage>
        <taxon>Bacteria</taxon>
        <taxon>Pseudomonadati</taxon>
        <taxon>Bacteroidota</taxon>
        <taxon>Sphingobacteriia</taxon>
        <taxon>Sphingobacteriales</taxon>
        <taxon>Sphingobacteriaceae</taxon>
        <taxon>Pedobacter</taxon>
    </lineage>
</organism>
<accession>A0A0C1DEU4</accession>
<dbReference type="AlphaFoldDB" id="A0A0C1DEU4"/>
<evidence type="ECO:0000313" key="1">
    <source>
        <dbReference type="EMBL" id="KIA96151.1"/>
    </source>
</evidence>
<reference evidence="1 2" key="1">
    <citation type="submission" date="2014-10" db="EMBL/GenBank/DDBJ databases">
        <title>Pedobacter Kyungheensis.</title>
        <authorList>
            <person name="Anderson B.M."/>
            <person name="Newman J.D."/>
        </authorList>
    </citation>
    <scope>NUCLEOTIDE SEQUENCE [LARGE SCALE GENOMIC DNA]</scope>
    <source>
        <strain evidence="1 2">KACC 16221</strain>
    </source>
</reference>
<protein>
    <submittedName>
        <fullName evidence="1">Uncharacterized protein</fullName>
    </submittedName>
</protein>
<gene>
    <name evidence="1" type="ORF">OC25_03410</name>
</gene>
<comment type="caution">
    <text evidence="1">The sequence shown here is derived from an EMBL/GenBank/DDBJ whole genome shotgun (WGS) entry which is preliminary data.</text>
</comment>
<evidence type="ECO:0000313" key="2">
    <source>
        <dbReference type="Proteomes" id="UP000031246"/>
    </source>
</evidence>
<dbReference type="Proteomes" id="UP000031246">
    <property type="component" value="Unassembled WGS sequence"/>
</dbReference>
<proteinExistence type="predicted"/>
<dbReference type="EMBL" id="JSYN01000003">
    <property type="protein sequence ID" value="KIA96151.1"/>
    <property type="molecule type" value="Genomic_DNA"/>
</dbReference>